<gene>
    <name evidence="3" type="ORF">Llan_2105</name>
</gene>
<proteinExistence type="predicted"/>
<feature type="compositionally biased region" description="Polar residues" evidence="1">
    <location>
        <begin position="101"/>
        <end position="110"/>
    </location>
</feature>
<accession>Q49J82</accession>
<organism evidence="2">
    <name type="scientific">Legionella lansingensis</name>
    <dbReference type="NCBI Taxonomy" id="45067"/>
    <lineage>
        <taxon>Bacteria</taxon>
        <taxon>Pseudomonadati</taxon>
        <taxon>Pseudomonadota</taxon>
        <taxon>Gammaproteobacteria</taxon>
        <taxon>Legionellales</taxon>
        <taxon>Legionellaceae</taxon>
        <taxon>Legionella</taxon>
    </lineage>
</organism>
<reference evidence="2" key="1">
    <citation type="journal article" date="2005" name="Proc. Natl. Acad. Sci. U.S.A.">
        <title>Coevolution between nonhomologous but functionally similar proteins and their conserved partners in the Legionella pathogenesis system.</title>
        <authorList>
            <person name="Feldman M."/>
            <person name="Zusman T."/>
            <person name="Hagag S."/>
            <person name="Segal G."/>
        </authorList>
    </citation>
    <scope>NUCLEOTIDE SEQUENCE</scope>
</reference>
<evidence type="ECO:0000313" key="2">
    <source>
        <dbReference type="EMBL" id="AAX56194.1"/>
    </source>
</evidence>
<dbReference type="EMBL" id="LNYI01000051">
    <property type="protein sequence ID" value="KTD19367.1"/>
    <property type="molecule type" value="Genomic_DNA"/>
</dbReference>
<keyword evidence="4" id="KW-1185">Reference proteome</keyword>
<dbReference type="RefSeq" id="WP_028373834.1">
    <property type="nucleotide sequence ID" value="NZ_CAAAJD010000029.1"/>
</dbReference>
<evidence type="ECO:0000313" key="4">
    <source>
        <dbReference type="Proteomes" id="UP000054869"/>
    </source>
</evidence>
<evidence type="ECO:0000313" key="3">
    <source>
        <dbReference type="EMBL" id="KTD19367.1"/>
    </source>
</evidence>
<sequence length="135" mass="14408">MPGEDSGKKITNLLHRSGLFGAENSAQKADDISAAQKTSAQEGLAFAQVQNLIASIDARVSRPLIQMITMNKANTGAKNAQVNLEAKEVVEEFFQTTETIVSGDQKTASEVTVPHNANEVEEEIDSDTSYSSGPP</sequence>
<dbReference type="PATRIC" id="fig|45067.4.peg.2213"/>
<dbReference type="AlphaFoldDB" id="Q49J82"/>
<protein>
    <submittedName>
        <fullName evidence="2">Uncharacterized protein</fullName>
    </submittedName>
</protein>
<feature type="region of interest" description="Disordered" evidence="1">
    <location>
        <begin position="101"/>
        <end position="135"/>
    </location>
</feature>
<name>Q49J82_9GAMM</name>
<dbReference type="EMBL" id="AY860652">
    <property type="protein sequence ID" value="AAX56194.1"/>
    <property type="molecule type" value="Genomic_DNA"/>
</dbReference>
<evidence type="ECO:0000256" key="1">
    <source>
        <dbReference type="SAM" id="MobiDB-lite"/>
    </source>
</evidence>
<dbReference type="STRING" id="45067.Llan_2105"/>
<dbReference type="Proteomes" id="UP000054869">
    <property type="component" value="Unassembled WGS sequence"/>
</dbReference>
<reference evidence="3 4" key="2">
    <citation type="submission" date="2015-11" db="EMBL/GenBank/DDBJ databases">
        <title>Genomic analysis of 38 Legionella species identifies large and diverse effector repertoires.</title>
        <authorList>
            <person name="Burstein D."/>
            <person name="Amaro F."/>
            <person name="Zusman T."/>
            <person name="Lifshitz Z."/>
            <person name="Cohen O."/>
            <person name="Gilbert J.A."/>
            <person name="Pupko T."/>
            <person name="Shuman H.A."/>
            <person name="Segal G."/>
        </authorList>
    </citation>
    <scope>NUCLEOTIDE SEQUENCE [LARGE SCALE GENOMIC DNA]</scope>
    <source>
        <strain evidence="3 4">ATCC 49751</strain>
    </source>
</reference>